<keyword evidence="2" id="KW-0732">Signal</keyword>
<evidence type="ECO:0000313" key="4">
    <source>
        <dbReference type="Proteomes" id="UP000572817"/>
    </source>
</evidence>
<sequence length="210" mass="21903">MKFSIAATALLSFFSMGVFSAPTTIESDALSNGIEARTADEVTVFSVMTELYADVQIHTGKINGTYTGLSKSAVSLSQNTVCIATIKTELSAICDIMTSATTKLHGCKGGADIQIIVGLCAKIFLEIMCTINGVIAFFGASALWMLSFSFNLCISVMANLLLVVEASMGGVIALVWGMVSGVINIMLPGVGSLFFGLGNTLHGQCGCVSQ</sequence>
<proteinExistence type="predicted"/>
<evidence type="ECO:0000256" key="1">
    <source>
        <dbReference type="SAM" id="Phobius"/>
    </source>
</evidence>
<name>A0A8H4J888_9PEZI</name>
<keyword evidence="1" id="KW-0472">Membrane</keyword>
<keyword evidence="1" id="KW-0812">Transmembrane</keyword>
<feature type="transmembrane region" description="Helical" evidence="1">
    <location>
        <begin position="160"/>
        <end position="187"/>
    </location>
</feature>
<organism evidence="3 4">
    <name type="scientific">Botryosphaeria dothidea</name>
    <dbReference type="NCBI Taxonomy" id="55169"/>
    <lineage>
        <taxon>Eukaryota</taxon>
        <taxon>Fungi</taxon>
        <taxon>Dikarya</taxon>
        <taxon>Ascomycota</taxon>
        <taxon>Pezizomycotina</taxon>
        <taxon>Dothideomycetes</taxon>
        <taxon>Dothideomycetes incertae sedis</taxon>
        <taxon>Botryosphaeriales</taxon>
        <taxon>Botryosphaeriaceae</taxon>
        <taxon>Botryosphaeria</taxon>
    </lineage>
</organism>
<feature type="chain" id="PRO_5034395782" evidence="2">
    <location>
        <begin position="21"/>
        <end position="210"/>
    </location>
</feature>
<keyword evidence="1" id="KW-1133">Transmembrane helix</keyword>
<evidence type="ECO:0000256" key="2">
    <source>
        <dbReference type="SAM" id="SignalP"/>
    </source>
</evidence>
<keyword evidence="4" id="KW-1185">Reference proteome</keyword>
<feature type="transmembrane region" description="Helical" evidence="1">
    <location>
        <begin position="123"/>
        <end position="148"/>
    </location>
</feature>
<evidence type="ECO:0000313" key="3">
    <source>
        <dbReference type="EMBL" id="KAF4312753.1"/>
    </source>
</evidence>
<accession>A0A8H4J888</accession>
<reference evidence="3" key="1">
    <citation type="submission" date="2020-04" db="EMBL/GenBank/DDBJ databases">
        <title>Genome Assembly and Annotation of Botryosphaeria dothidea sdau 11-99, a Latent Pathogen of Apple Fruit Ring Rot in China.</title>
        <authorList>
            <person name="Yu C."/>
            <person name="Diao Y."/>
            <person name="Lu Q."/>
            <person name="Zhao J."/>
            <person name="Cui S."/>
            <person name="Peng C."/>
            <person name="He B."/>
            <person name="Liu H."/>
        </authorList>
    </citation>
    <scope>NUCLEOTIDE SEQUENCE [LARGE SCALE GENOMIC DNA]</scope>
    <source>
        <strain evidence="3">Sdau11-99</strain>
    </source>
</reference>
<feature type="signal peptide" evidence="2">
    <location>
        <begin position="1"/>
        <end position="20"/>
    </location>
</feature>
<dbReference type="EMBL" id="WWBZ02000002">
    <property type="protein sequence ID" value="KAF4312753.1"/>
    <property type="molecule type" value="Genomic_DNA"/>
</dbReference>
<dbReference type="OrthoDB" id="3937967at2759"/>
<dbReference type="Proteomes" id="UP000572817">
    <property type="component" value="Unassembled WGS sequence"/>
</dbReference>
<dbReference type="AlphaFoldDB" id="A0A8H4J888"/>
<comment type="caution">
    <text evidence="3">The sequence shown here is derived from an EMBL/GenBank/DDBJ whole genome shotgun (WGS) entry which is preliminary data.</text>
</comment>
<protein>
    <submittedName>
        <fullName evidence="3">Uncharacterized protein</fullName>
    </submittedName>
</protein>
<gene>
    <name evidence="3" type="ORF">GTA08_BOTSDO11621</name>
</gene>